<dbReference type="CDD" id="cd06557">
    <property type="entry name" value="KPHMT-like"/>
    <property type="match status" value="1"/>
</dbReference>
<dbReference type="InterPro" id="IPR003700">
    <property type="entry name" value="Pantoate_hydroxy_MeTrfase"/>
</dbReference>
<evidence type="ECO:0000256" key="6">
    <source>
        <dbReference type="RuleBase" id="RU362100"/>
    </source>
</evidence>
<dbReference type="GO" id="GO:0003864">
    <property type="term" value="F:3-methyl-2-oxobutanoate hydroxymethyltransferase activity"/>
    <property type="evidence" value="ECO:0007669"/>
    <property type="project" value="UniProtKB-EC"/>
</dbReference>
<comment type="caution">
    <text evidence="7">The sequence shown here is derived from an EMBL/GenBank/DDBJ whole genome shotgun (WGS) entry which is preliminary data.</text>
</comment>
<keyword evidence="4 6" id="KW-0808">Transferase</keyword>
<gene>
    <name evidence="7" type="ORF">ZYGR_0U02750</name>
</gene>
<evidence type="ECO:0000313" key="7">
    <source>
        <dbReference type="EMBL" id="GAV50419.1"/>
    </source>
</evidence>
<evidence type="ECO:0000256" key="5">
    <source>
        <dbReference type="ARBA" id="ARBA00049172"/>
    </source>
</evidence>
<comment type="similarity">
    <text evidence="2 6">Belongs to the PanB family.</text>
</comment>
<reference evidence="7 8" key="1">
    <citation type="submission" date="2016-08" db="EMBL/GenBank/DDBJ databases">
        <title>Draft genome sequence of allopolyploid Zygosaccharomyces rouxii.</title>
        <authorList>
            <person name="Watanabe J."/>
            <person name="Uehara K."/>
            <person name="Mogi Y."/>
            <person name="Tsukioka Y."/>
        </authorList>
    </citation>
    <scope>NUCLEOTIDE SEQUENCE [LARGE SCALE GENOMIC DNA]</scope>
    <source>
        <strain evidence="7 8">NBRC 110957</strain>
    </source>
</reference>
<comment type="function">
    <text evidence="6">Catalyzes the reversible reaction in which hydroxymethyl group from 5,10-methylenetetrahydrofolate is transferred onto alpha-ketoisovalerate to form ketopantoate.</text>
</comment>
<dbReference type="PANTHER" id="PTHR20881:SF0">
    <property type="entry name" value="3-METHYL-2-OXOBUTANOATE HYDROXYMETHYLTRANSFERASE"/>
    <property type="match status" value="1"/>
</dbReference>
<evidence type="ECO:0000313" key="8">
    <source>
        <dbReference type="Proteomes" id="UP000187013"/>
    </source>
</evidence>
<comment type="catalytic activity">
    <reaction evidence="5 6">
        <text>(6R)-5,10-methylene-5,6,7,8-tetrahydrofolate + 3-methyl-2-oxobutanoate + H2O = 2-dehydropantoate + (6S)-5,6,7,8-tetrahydrofolate</text>
        <dbReference type="Rhea" id="RHEA:11824"/>
        <dbReference type="ChEBI" id="CHEBI:11561"/>
        <dbReference type="ChEBI" id="CHEBI:11851"/>
        <dbReference type="ChEBI" id="CHEBI:15377"/>
        <dbReference type="ChEBI" id="CHEBI:15636"/>
        <dbReference type="ChEBI" id="CHEBI:57453"/>
        <dbReference type="EC" id="2.1.2.11"/>
    </reaction>
</comment>
<evidence type="ECO:0000256" key="3">
    <source>
        <dbReference type="ARBA" id="ARBA00012618"/>
    </source>
</evidence>
<evidence type="ECO:0000256" key="1">
    <source>
        <dbReference type="ARBA" id="ARBA00005033"/>
    </source>
</evidence>
<dbReference type="NCBIfam" id="NF001452">
    <property type="entry name" value="PRK00311.1"/>
    <property type="match status" value="1"/>
</dbReference>
<dbReference type="FunFam" id="3.20.20.60:FF:000003">
    <property type="entry name" value="3-methyl-2-oxobutanoate hydroxymethyltransferase"/>
    <property type="match status" value="1"/>
</dbReference>
<comment type="pathway">
    <text evidence="1 6">Cofactor biosynthesis; (R)-pantothenate biosynthesis; (R)-pantoate from 3-methyl-2-oxobutanoate: step 1/2.</text>
</comment>
<dbReference type="UniPathway" id="UPA00028">
    <property type="reaction ID" value="UER00003"/>
</dbReference>
<dbReference type="NCBIfam" id="TIGR00222">
    <property type="entry name" value="panB"/>
    <property type="match status" value="1"/>
</dbReference>
<dbReference type="SUPFAM" id="SSF51621">
    <property type="entry name" value="Phosphoenolpyruvate/pyruvate domain"/>
    <property type="match status" value="1"/>
</dbReference>
<dbReference type="EMBL" id="BDGX01000021">
    <property type="protein sequence ID" value="GAV50419.1"/>
    <property type="molecule type" value="Genomic_DNA"/>
</dbReference>
<sequence>MFVPFRLATSRFSTLALRRCYSAQPASPLKSNTIQSLHEKYLKGIPITVSTAHDYITSQWVHDANCDAILVGDSLAMTALGYESTTDISFDEFKYHVRSVCRAQGPSMIMADMPFGTFESSIQTGITNAIDIMKLSSKIASVKVETGPHTKDSYTIGFIKELCSRGIPVVGHCGLTPQRAHSLGGFKVQGNKRIEDISILCETAKKLEEAGCWAILMECVPHKVASYITSKLSVPVIGIGAGPGCSGQVLVIADMIGMKQNSLPRFVKQYGQLHSHAQDALSQYVKEVEESAFPNQELHTFKIKEDLWKSFLEDTNKNSNINNTN</sequence>
<name>A0A1Q3A419_ZYGRO</name>
<dbReference type="GO" id="GO:0005739">
    <property type="term" value="C:mitochondrion"/>
    <property type="evidence" value="ECO:0007669"/>
    <property type="project" value="TreeGrafter"/>
</dbReference>
<dbReference type="InterPro" id="IPR040442">
    <property type="entry name" value="Pyrv_kinase-like_dom_sf"/>
</dbReference>
<dbReference type="Pfam" id="PF02548">
    <property type="entry name" value="Pantoate_transf"/>
    <property type="match status" value="1"/>
</dbReference>
<accession>A0A1Q3A419</accession>
<dbReference type="PANTHER" id="PTHR20881">
    <property type="entry name" value="3-METHYL-2-OXOBUTANOATE HYDROXYMETHYLTRANSFERASE"/>
    <property type="match status" value="1"/>
</dbReference>
<dbReference type="eggNOG" id="KOG2949">
    <property type="taxonomic scope" value="Eukaryota"/>
</dbReference>
<proteinExistence type="inferred from homology"/>
<keyword evidence="6" id="KW-0566">Pantothenate biosynthesis</keyword>
<evidence type="ECO:0000256" key="2">
    <source>
        <dbReference type="ARBA" id="ARBA00008676"/>
    </source>
</evidence>
<dbReference type="HAMAP" id="MF_00156">
    <property type="entry name" value="PanB"/>
    <property type="match status" value="1"/>
</dbReference>
<dbReference type="Gene3D" id="3.20.20.60">
    <property type="entry name" value="Phosphoenolpyruvate-binding domains"/>
    <property type="match status" value="1"/>
</dbReference>
<organism evidence="7 8">
    <name type="scientific">Zygosaccharomyces rouxii</name>
    <dbReference type="NCBI Taxonomy" id="4956"/>
    <lineage>
        <taxon>Eukaryota</taxon>
        <taxon>Fungi</taxon>
        <taxon>Dikarya</taxon>
        <taxon>Ascomycota</taxon>
        <taxon>Saccharomycotina</taxon>
        <taxon>Saccharomycetes</taxon>
        <taxon>Saccharomycetales</taxon>
        <taxon>Saccharomycetaceae</taxon>
        <taxon>Zygosaccharomyces</taxon>
    </lineage>
</organism>
<dbReference type="Proteomes" id="UP000187013">
    <property type="component" value="Unassembled WGS sequence"/>
</dbReference>
<dbReference type="GO" id="GO:0015940">
    <property type="term" value="P:pantothenate biosynthetic process"/>
    <property type="evidence" value="ECO:0007669"/>
    <property type="project" value="UniProtKB-UniPathway"/>
</dbReference>
<dbReference type="AlphaFoldDB" id="A0A1Q3A419"/>
<dbReference type="GO" id="GO:0000287">
    <property type="term" value="F:magnesium ion binding"/>
    <property type="evidence" value="ECO:0007669"/>
    <property type="project" value="TreeGrafter"/>
</dbReference>
<dbReference type="EC" id="2.1.2.11" evidence="3 6"/>
<protein>
    <recommendedName>
        <fullName evidence="3 6">3-methyl-2-oxobutanoate hydroxymethyltransferase</fullName>
        <ecNumber evidence="3 6">2.1.2.11</ecNumber>
    </recommendedName>
</protein>
<evidence type="ECO:0000256" key="4">
    <source>
        <dbReference type="ARBA" id="ARBA00022679"/>
    </source>
</evidence>
<dbReference type="OrthoDB" id="425211at2759"/>
<dbReference type="InterPro" id="IPR015813">
    <property type="entry name" value="Pyrv/PenolPyrv_kinase-like_dom"/>
</dbReference>